<sequence length="204" mass="23474">MKYTVDGIEFTILNKSFHSIFDGLYGGNQHLSTKALAKYGCGSVTLNNFVAYKEGKSYVREELIKDQNEMFRKYLLGPTTALRFKLAAHWYYMRQGKSIRVNIIHSYLGGNFGLRRIMLEIKRNIDLDNPVPLIVGLKLKKGYREGLYNHWVTVTGYGDHFKVLVSNNGKREVLDLKELSEKRMFVATAAIRILEKNQKEEISS</sequence>
<reference evidence="1 2" key="1">
    <citation type="submission" date="2016-10" db="EMBL/GenBank/DDBJ databases">
        <authorList>
            <person name="de Groot N.N."/>
        </authorList>
    </citation>
    <scope>NUCLEOTIDE SEQUENCE [LARGE SCALE GENOMIC DNA]</scope>
    <source>
        <strain evidence="1 2">CGMCC 1.5058</strain>
    </source>
</reference>
<dbReference type="RefSeq" id="WP_031574658.1">
    <property type="nucleotide sequence ID" value="NZ_FNDZ01000001.1"/>
</dbReference>
<dbReference type="AlphaFoldDB" id="A0A1G8INU9"/>
<organism evidence="1 2">
    <name type="scientific">Proteiniclasticum ruminis</name>
    <dbReference type="NCBI Taxonomy" id="398199"/>
    <lineage>
        <taxon>Bacteria</taxon>
        <taxon>Bacillati</taxon>
        <taxon>Bacillota</taxon>
        <taxon>Clostridia</taxon>
        <taxon>Eubacteriales</taxon>
        <taxon>Clostridiaceae</taxon>
        <taxon>Proteiniclasticum</taxon>
    </lineage>
</organism>
<dbReference type="EMBL" id="FNDZ01000001">
    <property type="protein sequence ID" value="SDI20190.1"/>
    <property type="molecule type" value="Genomic_DNA"/>
</dbReference>
<evidence type="ECO:0000313" key="1">
    <source>
        <dbReference type="EMBL" id="SDI20190.1"/>
    </source>
</evidence>
<evidence type="ECO:0000313" key="2">
    <source>
        <dbReference type="Proteomes" id="UP000183255"/>
    </source>
</evidence>
<dbReference type="Proteomes" id="UP000183255">
    <property type="component" value="Unassembled WGS sequence"/>
</dbReference>
<accession>A0A1G8INU9</accession>
<protein>
    <submittedName>
        <fullName evidence="1">Uncharacterized protein</fullName>
    </submittedName>
</protein>
<name>A0A1G8INU9_9CLOT</name>
<proteinExistence type="predicted"/>
<gene>
    <name evidence="1" type="ORF">SAMN05421804_101933</name>
</gene>